<dbReference type="PROSITE" id="PS00083">
    <property type="entry name" value="INTRADIOL_DIOXYGENAS"/>
    <property type="match status" value="1"/>
</dbReference>
<keyword evidence="6" id="KW-0408">Iron</keyword>
<dbReference type="InterPro" id="IPR007535">
    <property type="entry name" value="Catechol_dOase_N"/>
</dbReference>
<protein>
    <submittedName>
        <fullName evidence="8">Hydroxyquinol 1,2-dioxygenase</fullName>
    </submittedName>
</protein>
<evidence type="ECO:0000259" key="7">
    <source>
        <dbReference type="PROSITE" id="PS00083"/>
    </source>
</evidence>
<keyword evidence="5" id="KW-0560">Oxidoreductase</keyword>
<keyword evidence="9" id="KW-1185">Reference proteome</keyword>
<dbReference type="InterPro" id="IPR000627">
    <property type="entry name" value="Intradiol_dOase_C"/>
</dbReference>
<dbReference type="RefSeq" id="WP_191819437.1">
    <property type="nucleotide sequence ID" value="NZ_JACYFT010000002.1"/>
</dbReference>
<name>A0A927FJ22_9BURK</name>
<evidence type="ECO:0000256" key="1">
    <source>
        <dbReference type="ARBA" id="ARBA00001965"/>
    </source>
</evidence>
<dbReference type="InterPro" id="IPR050770">
    <property type="entry name" value="Intradiol_RC_Dioxygenase"/>
</dbReference>
<feature type="domain" description="Intradiol ring-cleavage dioxygenases" evidence="7">
    <location>
        <begin position="127"/>
        <end position="155"/>
    </location>
</feature>
<evidence type="ECO:0000313" key="8">
    <source>
        <dbReference type="EMBL" id="MBD8050968.1"/>
    </source>
</evidence>
<evidence type="ECO:0000256" key="6">
    <source>
        <dbReference type="ARBA" id="ARBA00023004"/>
    </source>
</evidence>
<gene>
    <name evidence="8" type="ORF">IC609_10460</name>
</gene>
<proteinExistence type="inferred from homology"/>
<dbReference type="Pfam" id="PF00775">
    <property type="entry name" value="Dioxygenase_C"/>
    <property type="match status" value="1"/>
</dbReference>
<dbReference type="PANTHER" id="PTHR33711:SF7">
    <property type="entry name" value="INTRADIOL RING-CLEAVAGE DIOXYGENASES DOMAIN-CONTAINING PROTEIN-RELATED"/>
    <property type="match status" value="1"/>
</dbReference>
<dbReference type="GO" id="GO:0009712">
    <property type="term" value="P:catechol-containing compound metabolic process"/>
    <property type="evidence" value="ECO:0007669"/>
    <property type="project" value="InterPro"/>
</dbReference>
<keyword evidence="4" id="KW-0223">Dioxygenase</keyword>
<evidence type="ECO:0000313" key="9">
    <source>
        <dbReference type="Proteomes" id="UP000647424"/>
    </source>
</evidence>
<comment type="cofactor">
    <cofactor evidence="1">
        <name>Fe(3+)</name>
        <dbReference type="ChEBI" id="CHEBI:29034"/>
    </cofactor>
</comment>
<dbReference type="Pfam" id="PF04444">
    <property type="entry name" value="Dioxygenase_N"/>
    <property type="match status" value="1"/>
</dbReference>
<comment type="similarity">
    <text evidence="2">Belongs to the intradiol ring-cleavage dioxygenase family.</text>
</comment>
<dbReference type="Proteomes" id="UP000647424">
    <property type="component" value="Unassembled WGS sequence"/>
</dbReference>
<dbReference type="GO" id="GO:0008199">
    <property type="term" value="F:ferric iron binding"/>
    <property type="evidence" value="ECO:0007669"/>
    <property type="project" value="InterPro"/>
</dbReference>
<evidence type="ECO:0000256" key="4">
    <source>
        <dbReference type="ARBA" id="ARBA00022964"/>
    </source>
</evidence>
<dbReference type="SUPFAM" id="SSF49482">
    <property type="entry name" value="Aromatic compound dioxygenase"/>
    <property type="match status" value="1"/>
</dbReference>
<accession>A0A927FJ22</accession>
<dbReference type="InterPro" id="IPR015889">
    <property type="entry name" value="Intradiol_dOase_core"/>
</dbReference>
<comment type="caution">
    <text evidence="8">The sequence shown here is derived from an EMBL/GenBank/DDBJ whole genome shotgun (WGS) entry which is preliminary data.</text>
</comment>
<dbReference type="EMBL" id="JACYFT010000002">
    <property type="protein sequence ID" value="MBD8050968.1"/>
    <property type="molecule type" value="Genomic_DNA"/>
</dbReference>
<evidence type="ECO:0000256" key="2">
    <source>
        <dbReference type="ARBA" id="ARBA00007825"/>
    </source>
</evidence>
<dbReference type="PANTHER" id="PTHR33711">
    <property type="entry name" value="DIOXYGENASE, PUTATIVE (AFU_ORTHOLOGUE AFUA_2G02910)-RELATED"/>
    <property type="match status" value="1"/>
</dbReference>
<keyword evidence="3" id="KW-0479">Metal-binding</keyword>
<organism evidence="8 9">
    <name type="scientific">Limnohabitans radicicola</name>
    <dbReference type="NCBI Taxonomy" id="2771427"/>
    <lineage>
        <taxon>Bacteria</taxon>
        <taxon>Pseudomonadati</taxon>
        <taxon>Pseudomonadota</taxon>
        <taxon>Betaproteobacteria</taxon>
        <taxon>Burkholderiales</taxon>
        <taxon>Comamonadaceae</taxon>
        <taxon>Limnohabitans</taxon>
    </lineage>
</organism>
<evidence type="ECO:0000256" key="5">
    <source>
        <dbReference type="ARBA" id="ARBA00023002"/>
    </source>
</evidence>
<reference evidence="8" key="1">
    <citation type="submission" date="2020-09" db="EMBL/GenBank/DDBJ databases">
        <title>Genome seq and assembly of Limnohabitants sp.</title>
        <authorList>
            <person name="Chhetri G."/>
        </authorList>
    </citation>
    <scope>NUCLEOTIDE SEQUENCE</scope>
    <source>
        <strain evidence="8">JUR4</strain>
    </source>
</reference>
<evidence type="ECO:0000256" key="3">
    <source>
        <dbReference type="ARBA" id="ARBA00022723"/>
    </source>
</evidence>
<dbReference type="AlphaFoldDB" id="A0A927FJ22"/>
<sequence length="285" mass="31731">MKNITRDNLTDAVKNSFANIDDERLRHLVNRLAHHLHAFATETQLTHEEWREGIGFLHRAAEISSPSRSEFTLLSDVLGLSSLVDLLAARPGATEGSVLGPFHTRGSPWMDNGANLIRDNPGEAVLIRGRVTDIHGQPLPEASIDFWQNADNGMYWQMDDSQPQDNLRCQIKVQADGCFELATIRPRPYLVPTDGPVGELLRISHRDAWRPAHYHVIVEAPGYRSLITEVFDAADPWLDKDAVFGVRASLVCDFQSESDTATAARLGLPPQYLAIDLPIRLARGD</sequence>
<dbReference type="Gene3D" id="2.60.130.10">
    <property type="entry name" value="Aromatic compound dioxygenase"/>
    <property type="match status" value="1"/>
</dbReference>
<dbReference type="GO" id="GO:0018576">
    <property type="term" value="F:catechol 1,2-dioxygenase activity"/>
    <property type="evidence" value="ECO:0007669"/>
    <property type="project" value="InterPro"/>
</dbReference>